<sequence>MNNIKNAIQNNTFSVDELSEISKKMSELGITKEYNEALIKIDFGKYLRGLIGNLPAAMIDPHAHHILFKKGLGQKQQEFVGEGQEILKRYGVEPIIGKENLVWAPNAVIGQHSLDALEEGVNRLRAVEAMGGDFDDIVEALEDLGDIASTR</sequence>
<dbReference type="EMBL" id="VLYX01000030">
    <property type="protein sequence ID" value="MDR4328383.1"/>
    <property type="molecule type" value="Genomic_DNA"/>
</dbReference>
<dbReference type="Proteomes" id="UP001248134">
    <property type="component" value="Unassembled WGS sequence"/>
</dbReference>
<comment type="caution">
    <text evidence="1">The sequence shown here is derived from an EMBL/GenBank/DDBJ whole genome shotgun (WGS) entry which is preliminary data.</text>
</comment>
<accession>A0AAJ1Z504</accession>
<organism evidence="1 2">
    <name type="scientific">Bacillus pseudomycoides</name>
    <dbReference type="NCBI Taxonomy" id="64104"/>
    <lineage>
        <taxon>Bacteria</taxon>
        <taxon>Bacillati</taxon>
        <taxon>Bacillota</taxon>
        <taxon>Bacilli</taxon>
        <taxon>Bacillales</taxon>
        <taxon>Bacillaceae</taxon>
        <taxon>Bacillus</taxon>
        <taxon>Bacillus cereus group</taxon>
    </lineage>
</organism>
<gene>
    <name evidence="1" type="ORF">FOS08_21460</name>
</gene>
<protein>
    <submittedName>
        <fullName evidence="1">Type IV secretion protein Rhs</fullName>
    </submittedName>
</protein>
<evidence type="ECO:0000313" key="1">
    <source>
        <dbReference type="EMBL" id="MDR4328383.1"/>
    </source>
</evidence>
<evidence type="ECO:0000313" key="2">
    <source>
        <dbReference type="Proteomes" id="UP001248134"/>
    </source>
</evidence>
<name>A0AAJ1Z504_9BACI</name>
<reference evidence="1" key="1">
    <citation type="submission" date="2019-07" db="EMBL/GenBank/DDBJ databases">
        <title>Phylogenomic Reclassification of ATCC Bacillus Strains and Various Taxa within the Genus Bacillus.</title>
        <authorList>
            <person name="Riojas M.A."/>
            <person name="Frank A.M."/>
            <person name="Fenn S.L."/>
            <person name="King S.P."/>
            <person name="Brower S.M."/>
            <person name="Hazbon M.H."/>
        </authorList>
    </citation>
    <scope>NUCLEOTIDE SEQUENCE</scope>
    <source>
        <strain evidence="1">NR-12239</strain>
    </source>
</reference>
<dbReference type="AlphaFoldDB" id="A0AAJ1Z504"/>
<proteinExistence type="predicted"/>